<name>A0ACB8SRM4_9AGAM</name>
<reference evidence="1" key="1">
    <citation type="submission" date="2021-03" db="EMBL/GenBank/DDBJ databases">
        <authorList>
            <consortium name="DOE Joint Genome Institute"/>
            <person name="Ahrendt S."/>
            <person name="Looney B.P."/>
            <person name="Miyauchi S."/>
            <person name="Morin E."/>
            <person name="Drula E."/>
            <person name="Courty P.E."/>
            <person name="Chicoki N."/>
            <person name="Fauchery L."/>
            <person name="Kohler A."/>
            <person name="Kuo A."/>
            <person name="Labutti K."/>
            <person name="Pangilinan J."/>
            <person name="Lipzen A."/>
            <person name="Riley R."/>
            <person name="Andreopoulos W."/>
            <person name="He G."/>
            <person name="Johnson J."/>
            <person name="Barry K.W."/>
            <person name="Grigoriev I.V."/>
            <person name="Nagy L."/>
            <person name="Hibbett D."/>
            <person name="Henrissat B."/>
            <person name="Matheny P.B."/>
            <person name="Labbe J."/>
            <person name="Martin F."/>
        </authorList>
    </citation>
    <scope>NUCLEOTIDE SEQUENCE</scope>
    <source>
        <strain evidence="1">HHB10654</strain>
    </source>
</reference>
<dbReference type="Proteomes" id="UP000814140">
    <property type="component" value="Unassembled WGS sequence"/>
</dbReference>
<protein>
    <submittedName>
        <fullName evidence="1">Uncharacterized protein</fullName>
    </submittedName>
</protein>
<accession>A0ACB8SRM4</accession>
<proteinExistence type="predicted"/>
<comment type="caution">
    <text evidence="1">The sequence shown here is derived from an EMBL/GenBank/DDBJ whole genome shotgun (WGS) entry which is preliminary data.</text>
</comment>
<keyword evidence="2" id="KW-1185">Reference proteome</keyword>
<evidence type="ECO:0000313" key="2">
    <source>
        <dbReference type="Proteomes" id="UP000814140"/>
    </source>
</evidence>
<reference evidence="1" key="2">
    <citation type="journal article" date="2022" name="New Phytol.">
        <title>Evolutionary transition to the ectomycorrhizal habit in the genomes of a hyperdiverse lineage of mushroom-forming fungi.</title>
        <authorList>
            <person name="Looney B."/>
            <person name="Miyauchi S."/>
            <person name="Morin E."/>
            <person name="Drula E."/>
            <person name="Courty P.E."/>
            <person name="Kohler A."/>
            <person name="Kuo A."/>
            <person name="LaButti K."/>
            <person name="Pangilinan J."/>
            <person name="Lipzen A."/>
            <person name="Riley R."/>
            <person name="Andreopoulos W."/>
            <person name="He G."/>
            <person name="Johnson J."/>
            <person name="Nolan M."/>
            <person name="Tritt A."/>
            <person name="Barry K.W."/>
            <person name="Grigoriev I.V."/>
            <person name="Nagy L.G."/>
            <person name="Hibbett D."/>
            <person name="Henrissat B."/>
            <person name="Matheny P.B."/>
            <person name="Labbe J."/>
            <person name="Martin F.M."/>
        </authorList>
    </citation>
    <scope>NUCLEOTIDE SEQUENCE</scope>
    <source>
        <strain evidence="1">HHB10654</strain>
    </source>
</reference>
<gene>
    <name evidence="1" type="ORF">BV25DRAFT_1994180</name>
</gene>
<sequence length="225" mass="25638">MTFAILSSRATSSFNSDRCYSGPHQKTHNHSDASSLVQATVSGQRIEIPDINAILSLPGFPRDGEDANVLLDFVRDTQMEFQAQRFRARFHLRRLQRLLEMETSLRSQGSSQRDSQSDAGSLEQGCGPSWRRRASSLIRQYLFRHEEFPVAFKREVTFWEQEYRQAEDQLLRAWSSIGSTYAQLGRRGIPLDLSRAVVSPAMWMEHERMEELIGQSASAEGEGHS</sequence>
<dbReference type="EMBL" id="MU277234">
    <property type="protein sequence ID" value="KAI0058493.1"/>
    <property type="molecule type" value="Genomic_DNA"/>
</dbReference>
<organism evidence="1 2">
    <name type="scientific">Artomyces pyxidatus</name>
    <dbReference type="NCBI Taxonomy" id="48021"/>
    <lineage>
        <taxon>Eukaryota</taxon>
        <taxon>Fungi</taxon>
        <taxon>Dikarya</taxon>
        <taxon>Basidiomycota</taxon>
        <taxon>Agaricomycotina</taxon>
        <taxon>Agaricomycetes</taxon>
        <taxon>Russulales</taxon>
        <taxon>Auriscalpiaceae</taxon>
        <taxon>Artomyces</taxon>
    </lineage>
</organism>
<evidence type="ECO:0000313" key="1">
    <source>
        <dbReference type="EMBL" id="KAI0058493.1"/>
    </source>
</evidence>